<evidence type="ECO:0000313" key="3">
    <source>
        <dbReference type="EMBL" id="QED48638.1"/>
    </source>
</evidence>
<dbReference type="Gene3D" id="3.40.50.2000">
    <property type="entry name" value="Glycogen Phosphorylase B"/>
    <property type="match status" value="2"/>
</dbReference>
<organism evidence="3 4">
    <name type="scientific">Cytobacillus dafuensis</name>
    <name type="common">Bacillus dafuensis</name>
    <dbReference type="NCBI Taxonomy" id="1742359"/>
    <lineage>
        <taxon>Bacteria</taxon>
        <taxon>Bacillati</taxon>
        <taxon>Bacillota</taxon>
        <taxon>Bacilli</taxon>
        <taxon>Bacillales</taxon>
        <taxon>Bacillaceae</taxon>
        <taxon>Cytobacillus</taxon>
    </lineage>
</organism>
<keyword evidence="4" id="KW-1185">Reference proteome</keyword>
<evidence type="ECO:0000259" key="1">
    <source>
        <dbReference type="Pfam" id="PF00534"/>
    </source>
</evidence>
<dbReference type="PANTHER" id="PTHR12526:SF638">
    <property type="entry name" value="SPORE COAT PROTEIN SA"/>
    <property type="match status" value="1"/>
</dbReference>
<gene>
    <name evidence="3" type="ORF">FSZ17_16050</name>
</gene>
<name>A0A5B8Z6P8_CYTDA</name>
<dbReference type="Pfam" id="PF00534">
    <property type="entry name" value="Glycos_transf_1"/>
    <property type="match status" value="1"/>
</dbReference>
<dbReference type="InterPro" id="IPR001296">
    <property type="entry name" value="Glyco_trans_1"/>
</dbReference>
<feature type="domain" description="Glycosyl transferase family 1" evidence="1">
    <location>
        <begin position="384"/>
        <end position="546"/>
    </location>
</feature>
<dbReference type="RefSeq" id="WP_082625240.1">
    <property type="nucleotide sequence ID" value="NZ_CP042593.1"/>
</dbReference>
<dbReference type="EMBL" id="CP042593">
    <property type="protein sequence ID" value="QED48638.1"/>
    <property type="molecule type" value="Genomic_DNA"/>
</dbReference>
<protein>
    <submittedName>
        <fullName evidence="3">Glycosyltransferase</fullName>
    </submittedName>
</protein>
<reference evidence="4" key="1">
    <citation type="submission" date="2019-08" db="EMBL/GenBank/DDBJ databases">
        <authorList>
            <person name="Zheng X."/>
        </authorList>
    </citation>
    <scope>NUCLEOTIDE SEQUENCE [LARGE SCALE GENOMIC DNA]</scope>
    <source>
        <strain evidence="4">FJAT-25496</strain>
    </source>
</reference>
<sequence>MEERIHVSLISKDILSVTWEVPDFIKSFIENYFEQLFTSLISAIRIYDVTCIIFDGSNAHYYFEAMTGESQKNWKFKNLKANRNYCVEVGIKLSENQFFPLLRSNTVRTWENQSALEDKNQIEEFPSSENDDSRENWNDFVSTYSYYGKSYPSFIYERGNFSHQIKKSFSITTFFLDEDKKRKKILLLTWEYPPNIIGGLSRHVHGLAGGLHKKGYEVYVITANSNQQMQEEFTDGIHIYRVKPLLEKDNDFLSWIGGLNLAMIQKAMELSKIHHFSLIHAHEWLVGACGITLQEFLAVPLVVTIHATEFGRNNGIYNGLQRFIHEKEQQLINQTEQLIVCSTYMKKELQQVFSMKKNKKIWTIPNGIEEKDLKEISDEVLSAIPIQKNKRLIFSVGRIVKEKGFDTLIEAAYKLRLAYPDLYFIIAGKGPMLKEYRNNVIEKNLQDVVFFIGFVTDEQKNALFSKCTMAVFPSRYEPFGIVAIESLSKGIPTIASNTGGLKEIIQHEVNGLLMEAGNSDSLIEQTIFYLENESKALKIGSNGRKMVESEFSWERIANETNNVYKEAFINNKGKTSSASMDVNPI</sequence>
<dbReference type="AlphaFoldDB" id="A0A5B8Z6P8"/>
<dbReference type="KEGG" id="bda:FSZ17_16050"/>
<proteinExistence type="predicted"/>
<dbReference type="STRING" id="1742359.GCA_001439625_02374"/>
<dbReference type="Pfam" id="PF16258">
    <property type="entry name" value="DUF4912"/>
    <property type="match status" value="1"/>
</dbReference>
<dbReference type="SUPFAM" id="SSF53756">
    <property type="entry name" value="UDP-Glycosyltransferase/glycogen phosphorylase"/>
    <property type="match status" value="1"/>
</dbReference>
<dbReference type="Proteomes" id="UP000321555">
    <property type="component" value="Chromosome"/>
</dbReference>
<dbReference type="InterPro" id="IPR032585">
    <property type="entry name" value="DUF4912"/>
</dbReference>
<dbReference type="CDD" id="cd03801">
    <property type="entry name" value="GT4_PimA-like"/>
    <property type="match status" value="1"/>
</dbReference>
<evidence type="ECO:0000259" key="2">
    <source>
        <dbReference type="Pfam" id="PF13439"/>
    </source>
</evidence>
<dbReference type="OrthoDB" id="9803279at2"/>
<dbReference type="GO" id="GO:0016757">
    <property type="term" value="F:glycosyltransferase activity"/>
    <property type="evidence" value="ECO:0007669"/>
    <property type="project" value="InterPro"/>
</dbReference>
<keyword evidence="3" id="KW-0808">Transferase</keyword>
<dbReference type="Pfam" id="PF13439">
    <property type="entry name" value="Glyco_transf_4"/>
    <property type="match status" value="1"/>
</dbReference>
<dbReference type="InterPro" id="IPR028098">
    <property type="entry name" value="Glyco_trans_4-like_N"/>
</dbReference>
<dbReference type="PANTHER" id="PTHR12526">
    <property type="entry name" value="GLYCOSYLTRANSFERASE"/>
    <property type="match status" value="1"/>
</dbReference>
<accession>A0A5B8Z6P8</accession>
<evidence type="ECO:0000313" key="4">
    <source>
        <dbReference type="Proteomes" id="UP000321555"/>
    </source>
</evidence>
<feature type="domain" description="Glycosyltransferase subfamily 4-like N-terminal" evidence="2">
    <location>
        <begin position="197"/>
        <end position="369"/>
    </location>
</feature>